<organism evidence="1 2">
    <name type="scientific">Microbulbifer taiwanensis</name>
    <dbReference type="NCBI Taxonomy" id="986746"/>
    <lineage>
        <taxon>Bacteria</taxon>
        <taxon>Pseudomonadati</taxon>
        <taxon>Pseudomonadota</taxon>
        <taxon>Gammaproteobacteria</taxon>
        <taxon>Cellvibrionales</taxon>
        <taxon>Microbulbiferaceae</taxon>
        <taxon>Microbulbifer</taxon>
    </lineage>
</organism>
<comment type="caution">
    <text evidence="1">The sequence shown here is derived from an EMBL/GenBank/DDBJ whole genome shotgun (WGS) entry which is preliminary data.</text>
</comment>
<keyword evidence="2" id="KW-1185">Reference proteome</keyword>
<dbReference type="EMBL" id="JBHSVR010000001">
    <property type="protein sequence ID" value="MFC6631832.1"/>
    <property type="molecule type" value="Genomic_DNA"/>
</dbReference>
<dbReference type="Proteomes" id="UP001596425">
    <property type="component" value="Unassembled WGS sequence"/>
</dbReference>
<protein>
    <submittedName>
        <fullName evidence="1">Uncharacterized protein</fullName>
    </submittedName>
</protein>
<sequence length="130" mass="15183">MRRRQFLNEFLMALGAKQIHWKSETDTSISGVVFYEVNDPEEYQEFIWHAKESESPSAEVTNLAQLIKEHSLLSIDKIKVSRCDLRKLYSKKIGRIVSESEFLVYLETLFSIEVSMVDEGSETDVYFIHE</sequence>
<accession>A0ABW1YII1</accession>
<reference evidence="2" key="1">
    <citation type="journal article" date="2019" name="Int. J. Syst. Evol. Microbiol.">
        <title>The Global Catalogue of Microorganisms (GCM) 10K type strain sequencing project: providing services to taxonomists for standard genome sequencing and annotation.</title>
        <authorList>
            <consortium name="The Broad Institute Genomics Platform"/>
            <consortium name="The Broad Institute Genome Sequencing Center for Infectious Disease"/>
            <person name="Wu L."/>
            <person name="Ma J."/>
        </authorList>
    </citation>
    <scope>NUCLEOTIDE SEQUENCE [LARGE SCALE GENOMIC DNA]</scope>
    <source>
        <strain evidence="2">CGMCC 1.13718</strain>
    </source>
</reference>
<evidence type="ECO:0000313" key="1">
    <source>
        <dbReference type="EMBL" id="MFC6631832.1"/>
    </source>
</evidence>
<proteinExistence type="predicted"/>
<evidence type="ECO:0000313" key="2">
    <source>
        <dbReference type="Proteomes" id="UP001596425"/>
    </source>
</evidence>
<name>A0ABW1YII1_9GAMM</name>
<gene>
    <name evidence="1" type="ORF">ACFQBM_00995</name>
</gene>
<dbReference type="RefSeq" id="WP_193193055.1">
    <property type="nucleotide sequence ID" value="NZ_JACZFR010000037.1"/>
</dbReference>